<sequence length="234" mass="26263">MKTVVILVNPKYGGNLGAIARNMMNFNVSELRIVGNSDILDNDAYIRAVHAKDILKNAKFYKSLSNAVSDIDVTVATTGAVSGDRNIKRIPITPRELAKNQKENEGTLGIVFGREDDGLKNEDVELCDILVSVPTSEKYPIMNLSHAVSVILYEIYYESVSSDIPYNLRMKNASKIEKEMLLRFFNEFVDISNAVPEYRKEICKTIFKRIVGRAFISGKEANSLICVFKKTDLK</sequence>
<dbReference type="RefSeq" id="WP_012066157.1">
    <property type="nucleotide sequence ID" value="NC_009634.1"/>
</dbReference>
<comment type="similarity">
    <text evidence="1">Belongs to the class IV-like SAM-binding methyltransferase superfamily. RNA methyltransferase TrmH family.</text>
</comment>
<dbReference type="OrthoDB" id="372184at2157"/>
<gene>
    <name evidence="6" type="ordered locus">Mevan_1345</name>
</gene>
<dbReference type="InterPro" id="IPR001537">
    <property type="entry name" value="SpoU_MeTrfase"/>
</dbReference>
<evidence type="ECO:0000259" key="5">
    <source>
        <dbReference type="Pfam" id="PF00588"/>
    </source>
</evidence>
<dbReference type="eggNOG" id="arCOG01018">
    <property type="taxonomic scope" value="Archaea"/>
</dbReference>
<evidence type="ECO:0000256" key="1">
    <source>
        <dbReference type="ARBA" id="ARBA00007228"/>
    </source>
</evidence>
<dbReference type="AlphaFoldDB" id="A6URX0"/>
<evidence type="ECO:0000313" key="6">
    <source>
        <dbReference type="EMBL" id="ABR55242.1"/>
    </source>
</evidence>
<evidence type="ECO:0000313" key="7">
    <source>
        <dbReference type="Proteomes" id="UP000001107"/>
    </source>
</evidence>
<reference evidence="6" key="1">
    <citation type="submission" date="2007-06" db="EMBL/GenBank/DDBJ databases">
        <title>Complete sequence of Methanococcus vannielii SB.</title>
        <authorList>
            <consortium name="US DOE Joint Genome Institute"/>
            <person name="Copeland A."/>
            <person name="Lucas S."/>
            <person name="Lapidus A."/>
            <person name="Barry K."/>
            <person name="Glavina del Rio T."/>
            <person name="Dalin E."/>
            <person name="Tice H."/>
            <person name="Pitluck S."/>
            <person name="Chain P."/>
            <person name="Malfatti S."/>
            <person name="Shin M."/>
            <person name="Vergez L."/>
            <person name="Schmutz J."/>
            <person name="Larimer F."/>
            <person name="Land M."/>
            <person name="Hauser L."/>
            <person name="Kyrpides N."/>
            <person name="Anderson I."/>
            <person name="Sieprawska-Lupa M."/>
            <person name="Whitman W.B."/>
            <person name="Richardson P."/>
        </authorList>
    </citation>
    <scope>NUCLEOTIDE SEQUENCE [LARGE SCALE GENOMIC DNA]</scope>
    <source>
        <strain evidence="6">SB</strain>
    </source>
</reference>
<dbReference type="EMBL" id="CP000742">
    <property type="protein sequence ID" value="ABR55242.1"/>
    <property type="molecule type" value="Genomic_DNA"/>
</dbReference>
<dbReference type="GeneID" id="5324719"/>
<dbReference type="KEGG" id="mvn:Mevan_1345"/>
<dbReference type="GO" id="GO:0003723">
    <property type="term" value="F:RNA binding"/>
    <property type="evidence" value="ECO:0007669"/>
    <property type="project" value="InterPro"/>
</dbReference>
<dbReference type="HOGENOM" id="CLU_056931_3_0_2"/>
<dbReference type="Pfam" id="PF00588">
    <property type="entry name" value="SpoU_methylase"/>
    <property type="match status" value="1"/>
</dbReference>
<protein>
    <submittedName>
        <fullName evidence="6">RNA methyltransferase, TrmH family, group 1</fullName>
    </submittedName>
</protein>
<organism evidence="6 7">
    <name type="scientific">Methanococcus vannielii (strain ATCC 35089 / DSM 1224 / JCM 13029 / OCM 148 / SB)</name>
    <dbReference type="NCBI Taxonomy" id="406327"/>
    <lineage>
        <taxon>Archaea</taxon>
        <taxon>Methanobacteriati</taxon>
        <taxon>Methanobacteriota</taxon>
        <taxon>Methanomada group</taxon>
        <taxon>Methanococci</taxon>
        <taxon>Methanococcales</taxon>
        <taxon>Methanococcaceae</taxon>
        <taxon>Methanococcus</taxon>
    </lineage>
</organism>
<dbReference type="Proteomes" id="UP000001107">
    <property type="component" value="Chromosome"/>
</dbReference>
<evidence type="ECO:0000256" key="3">
    <source>
        <dbReference type="ARBA" id="ARBA00022679"/>
    </source>
</evidence>
<evidence type="ECO:0000256" key="4">
    <source>
        <dbReference type="ARBA" id="ARBA00022691"/>
    </source>
</evidence>
<dbReference type="CDD" id="cd18093">
    <property type="entry name" value="SpoU-like_TrmJ"/>
    <property type="match status" value="1"/>
</dbReference>
<evidence type="ECO:0000256" key="2">
    <source>
        <dbReference type="ARBA" id="ARBA00022603"/>
    </source>
</evidence>
<dbReference type="InterPro" id="IPR004384">
    <property type="entry name" value="RNA_MeTrfase_TrmJ/LasT"/>
</dbReference>
<dbReference type="PANTHER" id="PTHR42786:SF2">
    <property type="entry name" value="TRNA (CYTIDINE_URIDINE-2'-O-)-METHYLTRANSFERASE TRMJ"/>
    <property type="match status" value="1"/>
</dbReference>
<keyword evidence="3" id="KW-0808">Transferase</keyword>
<dbReference type="PANTHER" id="PTHR42786">
    <property type="entry name" value="TRNA/RRNA METHYLTRANSFERASE"/>
    <property type="match status" value="1"/>
</dbReference>
<dbReference type="GO" id="GO:0005829">
    <property type="term" value="C:cytosol"/>
    <property type="evidence" value="ECO:0007669"/>
    <property type="project" value="TreeGrafter"/>
</dbReference>
<dbReference type="InterPro" id="IPR029026">
    <property type="entry name" value="tRNA_m1G_MTases_N"/>
</dbReference>
<dbReference type="InterPro" id="IPR029028">
    <property type="entry name" value="Alpha/beta_knot_MTases"/>
</dbReference>
<dbReference type="STRING" id="406327.Mevan_1345"/>
<accession>A6URX0</accession>
<dbReference type="GO" id="GO:0002128">
    <property type="term" value="P:tRNA nucleoside ribose methylation"/>
    <property type="evidence" value="ECO:0007669"/>
    <property type="project" value="TreeGrafter"/>
</dbReference>
<name>A6URX0_METVS</name>
<proteinExistence type="inferred from homology"/>
<dbReference type="GO" id="GO:0008173">
    <property type="term" value="F:RNA methyltransferase activity"/>
    <property type="evidence" value="ECO:0007669"/>
    <property type="project" value="InterPro"/>
</dbReference>
<feature type="domain" description="tRNA/rRNA methyltransferase SpoU type" evidence="5">
    <location>
        <begin position="3"/>
        <end position="153"/>
    </location>
</feature>
<keyword evidence="2 6" id="KW-0489">Methyltransferase</keyword>
<keyword evidence="7" id="KW-1185">Reference proteome</keyword>
<keyword evidence="4" id="KW-0949">S-adenosyl-L-methionine</keyword>
<dbReference type="NCBIfam" id="TIGR00050">
    <property type="entry name" value="rRNA_methyl_1"/>
    <property type="match status" value="1"/>
</dbReference>
<dbReference type="SUPFAM" id="SSF75217">
    <property type="entry name" value="alpha/beta knot"/>
    <property type="match status" value="1"/>
</dbReference>
<dbReference type="Gene3D" id="3.40.1280.10">
    <property type="match status" value="1"/>
</dbReference>
<dbReference type="PIRSF" id="PIRSF004808">
    <property type="entry name" value="LasT"/>
    <property type="match status" value="1"/>
</dbReference>